<reference evidence="1" key="1">
    <citation type="journal article" date="2020" name="Nat. Commun.">
        <title>Large-scale genome sequencing of mycorrhizal fungi provides insights into the early evolution of symbiotic traits.</title>
        <authorList>
            <person name="Miyauchi S."/>
            <person name="Kiss E."/>
            <person name="Kuo A."/>
            <person name="Drula E."/>
            <person name="Kohler A."/>
            <person name="Sanchez-Garcia M."/>
            <person name="Morin E."/>
            <person name="Andreopoulos B."/>
            <person name="Barry K.W."/>
            <person name="Bonito G."/>
            <person name="Buee M."/>
            <person name="Carver A."/>
            <person name="Chen C."/>
            <person name="Cichocki N."/>
            <person name="Clum A."/>
            <person name="Culley D."/>
            <person name="Crous P.W."/>
            <person name="Fauchery L."/>
            <person name="Girlanda M."/>
            <person name="Hayes R.D."/>
            <person name="Keri Z."/>
            <person name="LaButti K."/>
            <person name="Lipzen A."/>
            <person name="Lombard V."/>
            <person name="Magnuson J."/>
            <person name="Maillard F."/>
            <person name="Murat C."/>
            <person name="Nolan M."/>
            <person name="Ohm R.A."/>
            <person name="Pangilinan J."/>
            <person name="Pereira M.F."/>
            <person name="Perotto S."/>
            <person name="Peter M."/>
            <person name="Pfister S."/>
            <person name="Riley R."/>
            <person name="Sitrit Y."/>
            <person name="Stielow J.B."/>
            <person name="Szollosi G."/>
            <person name="Zifcakova L."/>
            <person name="Stursova M."/>
            <person name="Spatafora J.W."/>
            <person name="Tedersoo L."/>
            <person name="Vaario L.M."/>
            <person name="Yamada A."/>
            <person name="Yan M."/>
            <person name="Wang P."/>
            <person name="Xu J."/>
            <person name="Bruns T."/>
            <person name="Baldrian P."/>
            <person name="Vilgalys R."/>
            <person name="Dunand C."/>
            <person name="Henrissat B."/>
            <person name="Grigoriev I.V."/>
            <person name="Hibbett D."/>
            <person name="Nagy L.G."/>
            <person name="Martin F.M."/>
        </authorList>
    </citation>
    <scope>NUCLEOTIDE SEQUENCE</scope>
    <source>
        <strain evidence="1">UH-Tt-Lm1</strain>
    </source>
</reference>
<name>A0A9P6LAD3_9AGAM</name>
<sequence length="49" mass="5379">MPETTTGWASHISQQLRAAKKTLPDVIANLNSDPNVMKCLIEAEAEILE</sequence>
<dbReference type="Proteomes" id="UP000736335">
    <property type="component" value="Unassembled WGS sequence"/>
</dbReference>
<accession>A0A9P6LAD3</accession>
<comment type="caution">
    <text evidence="1">The sequence shown here is derived from an EMBL/GenBank/DDBJ whole genome shotgun (WGS) entry which is preliminary data.</text>
</comment>
<evidence type="ECO:0000313" key="2">
    <source>
        <dbReference type="Proteomes" id="UP000736335"/>
    </source>
</evidence>
<organism evidence="1 2">
    <name type="scientific">Thelephora terrestris</name>
    <dbReference type="NCBI Taxonomy" id="56493"/>
    <lineage>
        <taxon>Eukaryota</taxon>
        <taxon>Fungi</taxon>
        <taxon>Dikarya</taxon>
        <taxon>Basidiomycota</taxon>
        <taxon>Agaricomycotina</taxon>
        <taxon>Agaricomycetes</taxon>
        <taxon>Thelephorales</taxon>
        <taxon>Thelephoraceae</taxon>
        <taxon>Thelephora</taxon>
    </lineage>
</organism>
<dbReference type="EMBL" id="WIUZ02000003">
    <property type="protein sequence ID" value="KAF9789211.1"/>
    <property type="molecule type" value="Genomic_DNA"/>
</dbReference>
<gene>
    <name evidence="1" type="ORF">BJ322DRAFT_1105082</name>
</gene>
<proteinExistence type="predicted"/>
<keyword evidence="2" id="KW-1185">Reference proteome</keyword>
<reference evidence="1" key="2">
    <citation type="submission" date="2020-11" db="EMBL/GenBank/DDBJ databases">
        <authorList>
            <consortium name="DOE Joint Genome Institute"/>
            <person name="Kuo A."/>
            <person name="Miyauchi S."/>
            <person name="Kiss E."/>
            <person name="Drula E."/>
            <person name="Kohler A."/>
            <person name="Sanchez-Garcia M."/>
            <person name="Andreopoulos B."/>
            <person name="Barry K.W."/>
            <person name="Bonito G."/>
            <person name="Buee M."/>
            <person name="Carver A."/>
            <person name="Chen C."/>
            <person name="Cichocki N."/>
            <person name="Clum A."/>
            <person name="Culley D."/>
            <person name="Crous P.W."/>
            <person name="Fauchery L."/>
            <person name="Girlanda M."/>
            <person name="Hayes R."/>
            <person name="Keri Z."/>
            <person name="Labutti K."/>
            <person name="Lipzen A."/>
            <person name="Lombard V."/>
            <person name="Magnuson J."/>
            <person name="Maillard F."/>
            <person name="Morin E."/>
            <person name="Murat C."/>
            <person name="Nolan M."/>
            <person name="Ohm R."/>
            <person name="Pangilinan J."/>
            <person name="Pereira M."/>
            <person name="Perotto S."/>
            <person name="Peter M."/>
            <person name="Riley R."/>
            <person name="Sitrit Y."/>
            <person name="Stielow B."/>
            <person name="Szollosi G."/>
            <person name="Zifcakova L."/>
            <person name="Stursova M."/>
            <person name="Spatafora J.W."/>
            <person name="Tedersoo L."/>
            <person name="Vaario L.-M."/>
            <person name="Yamada A."/>
            <person name="Yan M."/>
            <person name="Wang P."/>
            <person name="Xu J."/>
            <person name="Bruns T."/>
            <person name="Baldrian P."/>
            <person name="Vilgalys R."/>
            <person name="Henrissat B."/>
            <person name="Grigoriev I.V."/>
            <person name="Hibbett D."/>
            <person name="Nagy L.G."/>
            <person name="Martin F.M."/>
        </authorList>
    </citation>
    <scope>NUCLEOTIDE SEQUENCE</scope>
    <source>
        <strain evidence="1">UH-Tt-Lm1</strain>
    </source>
</reference>
<dbReference type="AlphaFoldDB" id="A0A9P6LAD3"/>
<protein>
    <submittedName>
        <fullName evidence="1">Uncharacterized protein</fullName>
    </submittedName>
</protein>
<evidence type="ECO:0000313" key="1">
    <source>
        <dbReference type="EMBL" id="KAF9789211.1"/>
    </source>
</evidence>